<reference evidence="3 4" key="1">
    <citation type="submission" date="2006-06" db="EMBL/GenBank/DDBJ databases">
        <authorList>
            <person name="Moran M.A."/>
            <person name="Ferriera S."/>
            <person name="Johnson J."/>
            <person name="Kravitz S."/>
            <person name="Beeson K."/>
            <person name="Sutton G."/>
            <person name="Rogers Y.-H."/>
            <person name="Friedman R."/>
            <person name="Frazier M."/>
            <person name="Venter J.C."/>
        </authorList>
    </citation>
    <scope>NUCLEOTIDE SEQUENCE [LARGE SCALE GENOMIC DNA]</scope>
    <source>
        <strain evidence="3 4">E-37</strain>
    </source>
</reference>
<feature type="transmembrane region" description="Helical" evidence="1">
    <location>
        <begin position="135"/>
        <end position="154"/>
    </location>
</feature>
<dbReference type="Proteomes" id="UP000005713">
    <property type="component" value="Unassembled WGS sequence"/>
</dbReference>
<name>A3K7B0_SAGS3</name>
<comment type="caution">
    <text evidence="3">The sequence shown here is derived from an EMBL/GenBank/DDBJ whole genome shotgun (WGS) entry which is preliminary data.</text>
</comment>
<dbReference type="Pfam" id="PF07331">
    <property type="entry name" value="TctB"/>
    <property type="match status" value="1"/>
</dbReference>
<feature type="transmembrane region" description="Helical" evidence="1">
    <location>
        <begin position="97"/>
        <end position="123"/>
    </location>
</feature>
<proteinExistence type="predicted"/>
<evidence type="ECO:0000259" key="2">
    <source>
        <dbReference type="Pfam" id="PF07331"/>
    </source>
</evidence>
<feature type="domain" description="DUF1468" evidence="2">
    <location>
        <begin position="23"/>
        <end position="159"/>
    </location>
</feature>
<dbReference type="RefSeq" id="WP_005861521.1">
    <property type="nucleotide sequence ID" value="NZ_AAYA01000012.1"/>
</dbReference>
<dbReference type="eggNOG" id="ENOG5032QWF">
    <property type="taxonomic scope" value="Bacteria"/>
</dbReference>
<dbReference type="AlphaFoldDB" id="A3K7B0"/>
<dbReference type="InterPro" id="IPR009936">
    <property type="entry name" value="DUF1468"/>
</dbReference>
<evidence type="ECO:0000313" key="3">
    <source>
        <dbReference type="EMBL" id="EBA06869.1"/>
    </source>
</evidence>
<keyword evidence="1" id="KW-0472">Membrane</keyword>
<keyword evidence="1" id="KW-0812">Transmembrane</keyword>
<keyword evidence="4" id="KW-1185">Reference proteome</keyword>
<sequence length="179" mass="19354">MKRVFNFLAMFRRERQPGDLVFAVAFFVIALAAAAVLPQEASFTAGKQLVAQPGFWPAVGVAMMVLFGLAHLVSTVNAPRLPGRLKEVMAWGRSLEFVAWFVAYVTVMPVVGYLPATLILSVTLGIRLGYRSPRAIFASAGFAVAVVLVFRAGLGVRIPAGDLYDLLPPAIRSFAIMNL</sequence>
<evidence type="ECO:0000313" key="4">
    <source>
        <dbReference type="Proteomes" id="UP000005713"/>
    </source>
</evidence>
<evidence type="ECO:0000256" key="1">
    <source>
        <dbReference type="SAM" id="Phobius"/>
    </source>
</evidence>
<accession>A3K7B0</accession>
<dbReference type="OrthoDB" id="8454209at2"/>
<gene>
    <name evidence="3" type="ORF">SSE37_00320</name>
</gene>
<organism evidence="3 4">
    <name type="scientific">Sagittula stellata (strain ATCC 700073 / DSM 11524 / E-37)</name>
    <dbReference type="NCBI Taxonomy" id="388399"/>
    <lineage>
        <taxon>Bacteria</taxon>
        <taxon>Pseudomonadati</taxon>
        <taxon>Pseudomonadota</taxon>
        <taxon>Alphaproteobacteria</taxon>
        <taxon>Rhodobacterales</taxon>
        <taxon>Roseobacteraceae</taxon>
        <taxon>Sagittula</taxon>
    </lineage>
</organism>
<dbReference type="EMBL" id="AAYA01000012">
    <property type="protein sequence ID" value="EBA06869.1"/>
    <property type="molecule type" value="Genomic_DNA"/>
</dbReference>
<keyword evidence="1" id="KW-1133">Transmembrane helix</keyword>
<protein>
    <recommendedName>
        <fullName evidence="2">DUF1468 domain-containing protein</fullName>
    </recommendedName>
</protein>
<feature type="transmembrane region" description="Helical" evidence="1">
    <location>
        <begin position="54"/>
        <end position="76"/>
    </location>
</feature>